<keyword evidence="13" id="KW-0443">Lipid metabolism</keyword>
<dbReference type="GO" id="GO:0005737">
    <property type="term" value="C:cytoplasm"/>
    <property type="evidence" value="ECO:0007669"/>
    <property type="project" value="UniProtKB-SubCell"/>
</dbReference>
<comment type="subcellular location">
    <subcellularLocation>
        <location evidence="1">Cytoplasm</location>
    </subcellularLocation>
    <subcellularLocation>
        <location evidence="2">Lipid droplet</location>
    </subcellularLocation>
    <subcellularLocation>
        <location evidence="3">Secreted</location>
    </subcellularLocation>
</comment>
<keyword evidence="11" id="KW-0732">Signal</keyword>
<dbReference type="GO" id="GO:0008203">
    <property type="term" value="P:cholesterol metabolic process"/>
    <property type="evidence" value="ECO:0007669"/>
    <property type="project" value="UniProtKB-KW"/>
</dbReference>
<evidence type="ECO:0000256" key="15">
    <source>
        <dbReference type="ARBA" id="ARBA00023221"/>
    </source>
</evidence>
<dbReference type="PANTHER" id="PTHR13769">
    <property type="entry name" value="APOLIPOPROTEIN B"/>
    <property type="match status" value="1"/>
</dbReference>
<evidence type="ECO:0000256" key="3">
    <source>
        <dbReference type="ARBA" id="ARBA00004613"/>
    </source>
</evidence>
<keyword evidence="15" id="KW-0753">Steroid metabolism</keyword>
<feature type="compositionally biased region" description="Basic and acidic residues" evidence="18">
    <location>
        <begin position="1649"/>
        <end position="1659"/>
    </location>
</feature>
<keyword evidence="8" id="KW-0358">Heparin-binding</keyword>
<evidence type="ECO:0000256" key="1">
    <source>
        <dbReference type="ARBA" id="ARBA00004496"/>
    </source>
</evidence>
<keyword evidence="9" id="KW-0551">Lipid droplet</keyword>
<reference evidence="20 21" key="1">
    <citation type="journal article" date="2021" name="Elife">
        <title>Chloroplast acquisition without the gene transfer in kleptoplastic sea slugs, Plakobranchus ocellatus.</title>
        <authorList>
            <person name="Maeda T."/>
            <person name="Takahashi S."/>
            <person name="Yoshida T."/>
            <person name="Shimamura S."/>
            <person name="Takaki Y."/>
            <person name="Nagai Y."/>
            <person name="Toyoda A."/>
            <person name="Suzuki Y."/>
            <person name="Arimoto A."/>
            <person name="Ishii H."/>
            <person name="Satoh N."/>
            <person name="Nishiyama T."/>
            <person name="Hasebe M."/>
            <person name="Maruyama T."/>
            <person name="Minagawa J."/>
            <person name="Obokata J."/>
            <person name="Shigenobu S."/>
        </authorList>
    </citation>
    <scope>NUCLEOTIDE SEQUENCE [LARGE SCALE GENOMIC DNA]</scope>
</reference>
<dbReference type="SMART" id="SM00638">
    <property type="entry name" value="LPD_N"/>
    <property type="match status" value="1"/>
</dbReference>
<evidence type="ECO:0000256" key="17">
    <source>
        <dbReference type="PROSITE-ProRule" id="PRU00557"/>
    </source>
</evidence>
<dbReference type="GO" id="GO:0034361">
    <property type="term" value="C:very-low-density lipoprotein particle"/>
    <property type="evidence" value="ECO:0007669"/>
    <property type="project" value="UniProtKB-KW"/>
</dbReference>
<evidence type="ECO:0000256" key="5">
    <source>
        <dbReference type="ARBA" id="ARBA00022490"/>
    </source>
</evidence>
<keyword evidence="7" id="KW-0153">Cholesterol metabolism</keyword>
<gene>
    <name evidence="20" type="ORF">PoB_004607900</name>
</gene>
<dbReference type="InterPro" id="IPR011030">
    <property type="entry name" value="Lipovitellin_superhlx_dom"/>
</dbReference>
<dbReference type="InterPro" id="IPR001747">
    <property type="entry name" value="Vitellogenin_N"/>
</dbReference>
<name>A0AAV4BML1_9GAST</name>
<protein>
    <submittedName>
        <fullName evidence="20">Apolipoprotein b-100</fullName>
    </submittedName>
</protein>
<evidence type="ECO:0000256" key="9">
    <source>
        <dbReference type="ARBA" id="ARBA00022677"/>
    </source>
</evidence>
<keyword evidence="16" id="KW-0850">VLDL</keyword>
<keyword evidence="6" id="KW-0964">Secreted</keyword>
<keyword evidence="5" id="KW-0963">Cytoplasm</keyword>
<evidence type="ECO:0000256" key="2">
    <source>
        <dbReference type="ARBA" id="ARBA00004502"/>
    </source>
</evidence>
<evidence type="ECO:0000256" key="16">
    <source>
        <dbReference type="ARBA" id="ARBA00023313"/>
    </source>
</evidence>
<evidence type="ECO:0000256" key="12">
    <source>
        <dbReference type="ARBA" id="ARBA00023055"/>
    </source>
</evidence>
<organism evidence="20 21">
    <name type="scientific">Plakobranchus ocellatus</name>
    <dbReference type="NCBI Taxonomy" id="259542"/>
    <lineage>
        <taxon>Eukaryota</taxon>
        <taxon>Metazoa</taxon>
        <taxon>Spiralia</taxon>
        <taxon>Lophotrochozoa</taxon>
        <taxon>Mollusca</taxon>
        <taxon>Gastropoda</taxon>
        <taxon>Heterobranchia</taxon>
        <taxon>Euthyneura</taxon>
        <taxon>Panpulmonata</taxon>
        <taxon>Sacoglossa</taxon>
        <taxon>Placobranchoidea</taxon>
        <taxon>Plakobranchidae</taxon>
        <taxon>Plakobranchus</taxon>
    </lineage>
</organism>
<dbReference type="GO" id="GO:0005811">
    <property type="term" value="C:lipid droplet"/>
    <property type="evidence" value="ECO:0007669"/>
    <property type="project" value="UniProtKB-SubCell"/>
</dbReference>
<proteinExistence type="predicted"/>
<dbReference type="GO" id="GO:0034362">
    <property type="term" value="C:low-density lipoprotein particle"/>
    <property type="evidence" value="ECO:0007669"/>
    <property type="project" value="UniProtKB-KW"/>
</dbReference>
<evidence type="ECO:0000256" key="4">
    <source>
        <dbReference type="ARBA" id="ARBA00022448"/>
    </source>
</evidence>
<dbReference type="PROSITE" id="PS51257">
    <property type="entry name" value="PROKAR_LIPOPROTEIN"/>
    <property type="match status" value="1"/>
</dbReference>
<dbReference type="InterPro" id="IPR015816">
    <property type="entry name" value="Vitellinogen_b-sht_N"/>
</dbReference>
<evidence type="ECO:0000256" key="13">
    <source>
        <dbReference type="ARBA" id="ARBA00023098"/>
    </source>
</evidence>
<dbReference type="GO" id="GO:0008201">
    <property type="term" value="F:heparin binding"/>
    <property type="evidence" value="ECO:0007669"/>
    <property type="project" value="UniProtKB-KW"/>
</dbReference>
<dbReference type="GO" id="GO:0005319">
    <property type="term" value="F:lipid transporter activity"/>
    <property type="evidence" value="ECO:0007669"/>
    <property type="project" value="InterPro"/>
</dbReference>
<dbReference type="Pfam" id="PF09172">
    <property type="entry name" value="Vit_open_b-sht"/>
    <property type="match status" value="1"/>
</dbReference>
<keyword evidence="4" id="KW-0813">Transport</keyword>
<evidence type="ECO:0000256" key="7">
    <source>
        <dbReference type="ARBA" id="ARBA00022548"/>
    </source>
</evidence>
<dbReference type="PROSITE" id="PS51211">
    <property type="entry name" value="VITELLOGENIN"/>
    <property type="match status" value="1"/>
</dbReference>
<comment type="caution">
    <text evidence="20">The sequence shown here is derived from an EMBL/GenBank/DDBJ whole genome shotgun (WGS) entry which is preliminary data.</text>
</comment>
<dbReference type="SMART" id="SM01169">
    <property type="entry name" value="DUF1943"/>
    <property type="match status" value="1"/>
</dbReference>
<evidence type="ECO:0000259" key="19">
    <source>
        <dbReference type="PROSITE" id="PS51211"/>
    </source>
</evidence>
<evidence type="ECO:0000313" key="21">
    <source>
        <dbReference type="Proteomes" id="UP000735302"/>
    </source>
</evidence>
<sequence>MLSSRCILFVTNGFTILFGALMACASGCQFELWSEYKYQYRAAAEVKGVALSPSFELTCTVFVRTSQTRCHAQFQVSGCDLKEFDGVRERDVQDSKYLIEELERHPFFVKYPSSTENNSRNSTISQAELYASPSDTVSVLNLKRGIVSALQLPSVPQLHQKQSQKSQLLQTVQNDIFGSCPTELTISSLHDGRLTVETTRDLVVCNLSFVSRIQQSSLSFIKVIVGGAKHAPIAELTYAHESKVTCKYQYLTNVSIMNFESMNCKQTQGLDPGGDFGKRTLAHITQDVKLISKSGTSSDSELDIGKSIKIAWAMDLQQEAESGISDDENDDILYGGKGDAHHVEEVLQKAMYDYLSQGEIQEREHLDRNITSISFRRLVVLMQRMDNLELTLLSATVLSCRDVPLCNMPFKHRASNDVIQDYCTRKKSWWCWLSFSAMLHRLYDNDPDKSKTKKIIFKSVSSLLGMMASTCEHGKLDALSIPARHSAEGSLAIAVKAIINLGASVQDVHDSNFAHNADGTVLRALLHCVRNSDIKLVIAKDSVKAIKSMGAHQFIVSELLELIRDESKSVVLRAAMFDLLVTQDSFQTLNAALGLIQETQMENLKTYIMTKISAILECQDPAGKSLRATLREVMQEHRFSALGDKILSKSHITHISRYFTVPLTQLELGGWLTLTLIYTPSSSMLHSATLSFGVIANEVKTKVMDISLDFEGMDTLKEVLEKEYLWGSYKTLKSTDLKKILDILQEYIKKVTREKPTRFSYLRRSIWSAIEEITAVVNLKKATFPRMAVSISTLGYEFGFFSSDDILKFWNSKKMEKRMMKNLKHVATSGIETALFHALKVLEDRKVLPTAAGFVLKNIIDVTAIHKTSIEVDSNAFKFLSGKRNDIEAHFLIKPSLSFAVYTDLKVKVPAYSSIGMDASVYGVLQTDLSTDVRLEPPSSADSGTFTLQFSKQVPTKPFNFMHVDADSYTLQNGVKLKIEPSAKPILSELCLPDIYATLTGRRACIKMTKANPSNSYPWNLNDPLQPFMLKGYLTTEDSHLQKYNVDILFQKIPAKRYNFEMLIHAPGTLVSREVKISLNRDNLTRGIQLMCHVPDADLTYTLESKLLSNKTFSHHTFSSILKQAGSCTNSVIFERSSEVLTADSLRSRTSSLTKSVHQSSAMFNITVSGLLSLELQNKYKMTDEGFSNMDVFFTYYCHPRLRLLYSLHPDTLMASNNGHRSKFSFHQEFDSVDLFAENRRGFFIITLQAPGQNLTSVTTIEKTLKGTQRDSDIYWTTLYGKNFLHTTSQVNNLSTAAHFHFNYSLTATKNNEYDVILKGRVLGPWENPIADLDVSADIEYTQRNLEINTKKKRTKRSFSTMMESLGNMEEAIEEKALSLFHTVKQSLLNMFSGSEDDVQGTAKLNTKEDTVRKSKFKDEISHQRPSLWQRPRWSVGLSAKCNISSHIEPTIAKLDVSGPLLGWDIRAIMPKCGTPLFQINGTAFTGKHITYTKWFRIYMWDQIHHLSLGAWLDHRSNPHEFLHQHNWTLIETDRHSMDRSFLACVHLQSENSFHYNRFISDIELKAPLTNLSHHIDYNRISPTKHKVRVYALLHNIKPSFDMAYIEQTDLIDGSLDTHINLTSSVLDYQLDVCGKSNAGSSSTLDGRLQVDSRVSKTE</sequence>
<dbReference type="Proteomes" id="UP000735302">
    <property type="component" value="Unassembled WGS sequence"/>
</dbReference>
<feature type="domain" description="Vitellogenin" evidence="19">
    <location>
        <begin position="30"/>
        <end position="1049"/>
    </location>
</feature>
<dbReference type="PANTHER" id="PTHR13769:SF1">
    <property type="entry name" value="APOLIPOPROTEIN B-100"/>
    <property type="match status" value="1"/>
</dbReference>
<evidence type="ECO:0000256" key="11">
    <source>
        <dbReference type="ARBA" id="ARBA00022729"/>
    </source>
</evidence>
<evidence type="ECO:0000256" key="10">
    <source>
        <dbReference type="ARBA" id="ARBA00022710"/>
    </source>
</evidence>
<dbReference type="Gene3D" id="2.30.230.10">
    <property type="entry name" value="Lipovitellin, beta-sheet shell regions, chain A"/>
    <property type="match status" value="1"/>
</dbReference>
<dbReference type="InterPro" id="IPR015255">
    <property type="entry name" value="Vitellinogen_open_b-sht"/>
</dbReference>
<dbReference type="SUPFAM" id="SSF56968">
    <property type="entry name" value="Lipovitellin-phosvitin complex, beta-sheet shell regions"/>
    <property type="match status" value="2"/>
</dbReference>
<evidence type="ECO:0000256" key="14">
    <source>
        <dbReference type="ARBA" id="ARBA00023166"/>
    </source>
</evidence>
<keyword evidence="14" id="KW-1207">Sterol metabolism</keyword>
<feature type="region of interest" description="Disordered" evidence="18">
    <location>
        <begin position="1639"/>
        <end position="1659"/>
    </location>
</feature>
<dbReference type="Gene3D" id="1.25.10.20">
    <property type="entry name" value="Vitellinogen, superhelical"/>
    <property type="match status" value="1"/>
</dbReference>
<dbReference type="EMBL" id="BLXT01005065">
    <property type="protein sequence ID" value="GFO19574.1"/>
    <property type="molecule type" value="Genomic_DNA"/>
</dbReference>
<evidence type="ECO:0000313" key="20">
    <source>
        <dbReference type="EMBL" id="GFO19574.1"/>
    </source>
</evidence>
<keyword evidence="10" id="KW-0427">LDL</keyword>
<dbReference type="InterPro" id="IPR052418">
    <property type="entry name" value="Apolipoprotein_B"/>
</dbReference>
<keyword evidence="21" id="KW-1185">Reference proteome</keyword>
<keyword evidence="12" id="KW-0445">Lipid transport</keyword>
<evidence type="ECO:0000256" key="8">
    <source>
        <dbReference type="ARBA" id="ARBA00022674"/>
    </source>
</evidence>
<accession>A0AAV4BML1</accession>
<evidence type="ECO:0000256" key="6">
    <source>
        <dbReference type="ARBA" id="ARBA00022525"/>
    </source>
</evidence>
<evidence type="ECO:0000256" key="18">
    <source>
        <dbReference type="SAM" id="MobiDB-lite"/>
    </source>
</evidence>
<dbReference type="Pfam" id="PF01347">
    <property type="entry name" value="Vitellogenin_N"/>
    <property type="match status" value="1"/>
</dbReference>
<comment type="caution">
    <text evidence="17">Lacks conserved residue(s) required for the propagation of feature annotation.</text>
</comment>
<dbReference type="InterPro" id="IPR015819">
    <property type="entry name" value="Lipid_transp_b-sht_shell"/>
</dbReference>